<organism evidence="8 9">
    <name type="scientific">Acanthopleuribacter pedis</name>
    <dbReference type="NCBI Taxonomy" id="442870"/>
    <lineage>
        <taxon>Bacteria</taxon>
        <taxon>Pseudomonadati</taxon>
        <taxon>Acidobacteriota</taxon>
        <taxon>Holophagae</taxon>
        <taxon>Acanthopleuribacterales</taxon>
        <taxon>Acanthopleuribacteraceae</taxon>
        <taxon>Acanthopleuribacter</taxon>
    </lineage>
</organism>
<evidence type="ECO:0000256" key="5">
    <source>
        <dbReference type="ARBA" id="ARBA00023284"/>
    </source>
</evidence>
<evidence type="ECO:0000259" key="7">
    <source>
        <dbReference type="Pfam" id="PF02627"/>
    </source>
</evidence>
<evidence type="ECO:0000256" key="6">
    <source>
        <dbReference type="HAMAP-Rule" id="MF_01676"/>
    </source>
</evidence>
<dbReference type="Pfam" id="PF02627">
    <property type="entry name" value="CMD"/>
    <property type="match status" value="1"/>
</dbReference>
<keyword evidence="2 6" id="KW-0049">Antioxidant</keyword>
<dbReference type="GO" id="GO:0045454">
    <property type="term" value="P:cell redox homeostasis"/>
    <property type="evidence" value="ECO:0007669"/>
    <property type="project" value="TreeGrafter"/>
</dbReference>
<dbReference type="GO" id="GO:0032843">
    <property type="term" value="F:hydroperoxide reductase activity"/>
    <property type="evidence" value="ECO:0007669"/>
    <property type="project" value="InterPro"/>
</dbReference>
<dbReference type="GO" id="GO:0015036">
    <property type="term" value="F:disulfide oxidoreductase activity"/>
    <property type="evidence" value="ECO:0007669"/>
    <property type="project" value="TreeGrafter"/>
</dbReference>
<keyword evidence="5 6" id="KW-0676">Redox-active center</keyword>
<evidence type="ECO:0000256" key="2">
    <source>
        <dbReference type="ARBA" id="ARBA00022862"/>
    </source>
</evidence>
<evidence type="ECO:0000313" key="8">
    <source>
        <dbReference type="EMBL" id="MBO1321730.1"/>
    </source>
</evidence>
<keyword evidence="4 6" id="KW-1015">Disulfide bond</keyword>
<feature type="disulfide bond" description="Interchain (with AhpC); in linked form" evidence="6">
    <location>
        <position position="142"/>
    </location>
</feature>
<dbReference type="Gene3D" id="1.20.1290.10">
    <property type="entry name" value="AhpD-like"/>
    <property type="match status" value="1"/>
</dbReference>
<evidence type="ECO:0000313" key="9">
    <source>
        <dbReference type="Proteomes" id="UP000664417"/>
    </source>
</evidence>
<reference evidence="8" key="1">
    <citation type="submission" date="2021-03" db="EMBL/GenBank/DDBJ databases">
        <authorList>
            <person name="Wang G."/>
        </authorList>
    </citation>
    <scope>NUCLEOTIDE SEQUENCE</scope>
    <source>
        <strain evidence="8">KCTC 12899</strain>
    </source>
</reference>
<protein>
    <recommendedName>
        <fullName evidence="6">Alkyl hydroperoxide reductase AhpD</fullName>
        <ecNumber evidence="6">1.11.1.28</ecNumber>
    </recommendedName>
    <alternativeName>
        <fullName evidence="6">Alkylhydroperoxidase AhpD</fullName>
    </alternativeName>
</protein>
<feature type="disulfide bond" evidence="6">
    <location>
        <begin position="139"/>
        <end position="142"/>
    </location>
</feature>
<comment type="caution">
    <text evidence="8">The sequence shown here is derived from an EMBL/GenBank/DDBJ whole genome shotgun (WGS) entry which is preliminary data.</text>
</comment>
<evidence type="ECO:0000256" key="3">
    <source>
        <dbReference type="ARBA" id="ARBA00023002"/>
    </source>
</evidence>
<accession>A0A8J7QPH8</accession>
<feature type="domain" description="Carboxymuconolactone decarboxylase-like" evidence="7">
    <location>
        <begin position="108"/>
        <end position="173"/>
    </location>
</feature>
<dbReference type="AlphaFoldDB" id="A0A8J7QPH8"/>
<comment type="function">
    <text evidence="6">Antioxidant protein with alkyl hydroperoxidase activity. Required for the reduction of the AhpC active site cysteine residues and for the regeneration of the AhpC enzyme activity.</text>
</comment>
<evidence type="ECO:0000256" key="1">
    <source>
        <dbReference type="ARBA" id="ARBA00022559"/>
    </source>
</evidence>
<dbReference type="InterPro" id="IPR004675">
    <property type="entry name" value="AhpD_core"/>
</dbReference>
<keyword evidence="1 6" id="KW-0575">Peroxidase</keyword>
<dbReference type="EMBL" id="JAFREP010000027">
    <property type="protein sequence ID" value="MBO1321730.1"/>
    <property type="molecule type" value="Genomic_DNA"/>
</dbReference>
<comment type="catalytic activity">
    <reaction evidence="6">
        <text>N(6)-[(R)-dihydrolipoyl]-L-lysyl-[lipoyl-carrier protein] + a hydroperoxide = N(6)-[(R)-lipoyl]-L-lysyl-[lipoyl-carrier protein] + an alcohol + H2O</text>
        <dbReference type="Rhea" id="RHEA:62636"/>
        <dbReference type="Rhea" id="RHEA-COMP:10502"/>
        <dbReference type="Rhea" id="RHEA-COMP:16355"/>
        <dbReference type="ChEBI" id="CHEBI:15377"/>
        <dbReference type="ChEBI" id="CHEBI:30879"/>
        <dbReference type="ChEBI" id="CHEBI:35924"/>
        <dbReference type="ChEBI" id="CHEBI:83099"/>
        <dbReference type="ChEBI" id="CHEBI:83100"/>
        <dbReference type="EC" id="1.11.1.28"/>
    </reaction>
</comment>
<dbReference type="InterPro" id="IPR003779">
    <property type="entry name" value="CMD-like"/>
</dbReference>
<dbReference type="Proteomes" id="UP000664417">
    <property type="component" value="Unassembled WGS sequence"/>
</dbReference>
<sequence>MTTATASAIQELAARLPEAARDIKVNFKNIFNGKILDAKVTFGVALSIAYNESNNELIEALVEEGRARDVLDEATIEDAKAAAALMSMNNVYYRFRHLVGKEAYSTMPARLRMQRIGKPATEKTTFELFSLAVSAVNGCGMCMESHEAVLVKHGVSEEAIHEAVRIAAITRATSVSLGIPS</sequence>
<dbReference type="RefSeq" id="WP_207861703.1">
    <property type="nucleotide sequence ID" value="NZ_JAFREP010000027.1"/>
</dbReference>
<feature type="active site" description="Cysteine sulfenic acid (-SOH) intermediate" evidence="6">
    <location>
        <position position="142"/>
    </location>
</feature>
<dbReference type="PANTHER" id="PTHR33930:SF7">
    <property type="entry name" value="ALKYL HYDROPEROXIDE REDUCTASE AHPD"/>
    <property type="match status" value="1"/>
</dbReference>
<dbReference type="InterPro" id="IPR029032">
    <property type="entry name" value="AhpD-like"/>
</dbReference>
<dbReference type="PANTHER" id="PTHR33930">
    <property type="entry name" value="ALKYL HYDROPEROXIDE REDUCTASE AHPD"/>
    <property type="match status" value="1"/>
</dbReference>
<evidence type="ECO:0000256" key="4">
    <source>
        <dbReference type="ARBA" id="ARBA00023157"/>
    </source>
</evidence>
<keyword evidence="3 6" id="KW-0560">Oxidoreductase</keyword>
<comment type="similarity">
    <text evidence="6">Belongs to the AhpD family.</text>
</comment>
<keyword evidence="9" id="KW-1185">Reference proteome</keyword>
<dbReference type="EC" id="1.11.1.28" evidence="6"/>
<dbReference type="GO" id="GO:0006979">
    <property type="term" value="P:response to oxidative stress"/>
    <property type="evidence" value="ECO:0007669"/>
    <property type="project" value="InterPro"/>
</dbReference>
<dbReference type="NCBIfam" id="TIGR00778">
    <property type="entry name" value="ahpD_dom"/>
    <property type="match status" value="1"/>
</dbReference>
<dbReference type="SUPFAM" id="SSF69118">
    <property type="entry name" value="AhpD-like"/>
    <property type="match status" value="1"/>
</dbReference>
<dbReference type="InterPro" id="IPR004674">
    <property type="entry name" value="AhpD"/>
</dbReference>
<dbReference type="GO" id="GO:0051920">
    <property type="term" value="F:peroxiredoxin activity"/>
    <property type="evidence" value="ECO:0007669"/>
    <property type="project" value="InterPro"/>
</dbReference>
<feature type="active site" description="Proton donor" evidence="6">
    <location>
        <position position="139"/>
    </location>
</feature>
<dbReference type="HAMAP" id="MF_01676">
    <property type="entry name" value="AhpD"/>
    <property type="match status" value="1"/>
</dbReference>
<name>A0A8J7QPH8_9BACT</name>
<proteinExistence type="inferred from homology"/>
<gene>
    <name evidence="6" type="primary">ahpD</name>
    <name evidence="8" type="ORF">J3U88_24845</name>
</gene>